<feature type="compositionally biased region" description="Basic and acidic residues" evidence="1">
    <location>
        <begin position="1"/>
        <end position="30"/>
    </location>
</feature>
<evidence type="ECO:0000313" key="2">
    <source>
        <dbReference type="EMBL" id="CAJ1975160.1"/>
    </source>
</evidence>
<feature type="region of interest" description="Disordered" evidence="1">
    <location>
        <begin position="1"/>
        <end position="45"/>
    </location>
</feature>
<keyword evidence="3" id="KW-1185">Reference proteome</keyword>
<reference evidence="2" key="1">
    <citation type="submission" date="2023-10" db="EMBL/GenBank/DDBJ databases">
        <authorList>
            <person name="Domelevo Entfellner J.-B."/>
        </authorList>
    </citation>
    <scope>NUCLEOTIDE SEQUENCE</scope>
</reference>
<dbReference type="Gramene" id="rna-AYBTSS11_LOCUS27261">
    <property type="protein sequence ID" value="CAJ1975160.1"/>
    <property type="gene ID" value="gene-AYBTSS11_LOCUS27261"/>
</dbReference>
<organism evidence="2 3">
    <name type="scientific">Sphenostylis stenocarpa</name>
    <dbReference type="NCBI Taxonomy" id="92480"/>
    <lineage>
        <taxon>Eukaryota</taxon>
        <taxon>Viridiplantae</taxon>
        <taxon>Streptophyta</taxon>
        <taxon>Embryophyta</taxon>
        <taxon>Tracheophyta</taxon>
        <taxon>Spermatophyta</taxon>
        <taxon>Magnoliopsida</taxon>
        <taxon>eudicotyledons</taxon>
        <taxon>Gunneridae</taxon>
        <taxon>Pentapetalae</taxon>
        <taxon>rosids</taxon>
        <taxon>fabids</taxon>
        <taxon>Fabales</taxon>
        <taxon>Fabaceae</taxon>
        <taxon>Papilionoideae</taxon>
        <taxon>50 kb inversion clade</taxon>
        <taxon>NPAAA clade</taxon>
        <taxon>indigoferoid/millettioid clade</taxon>
        <taxon>Phaseoleae</taxon>
        <taxon>Sphenostylis</taxon>
    </lineage>
</organism>
<dbReference type="AlphaFoldDB" id="A0AA86W0S4"/>
<name>A0AA86W0S4_9FABA</name>
<dbReference type="Proteomes" id="UP001189624">
    <property type="component" value="Chromosome 9"/>
</dbReference>
<feature type="compositionally biased region" description="Polar residues" evidence="1">
    <location>
        <begin position="31"/>
        <end position="45"/>
    </location>
</feature>
<evidence type="ECO:0000313" key="3">
    <source>
        <dbReference type="Proteomes" id="UP001189624"/>
    </source>
</evidence>
<dbReference type="EMBL" id="OY731406">
    <property type="protein sequence ID" value="CAJ1975160.1"/>
    <property type="molecule type" value="Genomic_DNA"/>
</dbReference>
<protein>
    <submittedName>
        <fullName evidence="2">Uncharacterized protein</fullName>
    </submittedName>
</protein>
<gene>
    <name evidence="2" type="ORF">AYBTSS11_LOCUS27261</name>
</gene>
<feature type="non-terminal residue" evidence="2">
    <location>
        <position position="1"/>
    </location>
</feature>
<sequence>NPERRLGHLERRLGAPRNPECRLESPERRPSVQQNPTAVSTSQTAVSLRKQTQTAVSPVQTAVPKLVFWLYKGGAPRGFLTTLLASRTPISLISCLLNTSWP</sequence>
<evidence type="ECO:0000256" key="1">
    <source>
        <dbReference type="SAM" id="MobiDB-lite"/>
    </source>
</evidence>
<proteinExistence type="predicted"/>
<accession>A0AA86W0S4</accession>